<protein>
    <submittedName>
        <fullName evidence="2">Uncharacterized protein</fullName>
    </submittedName>
</protein>
<name>A0A552WWH1_9MICO</name>
<keyword evidence="3" id="KW-1185">Reference proteome</keyword>
<feature type="transmembrane region" description="Helical" evidence="1">
    <location>
        <begin position="6"/>
        <end position="22"/>
    </location>
</feature>
<evidence type="ECO:0000256" key="1">
    <source>
        <dbReference type="SAM" id="Phobius"/>
    </source>
</evidence>
<comment type="caution">
    <text evidence="2">The sequence shown here is derived from an EMBL/GenBank/DDBJ whole genome shotgun (WGS) entry which is preliminary data.</text>
</comment>
<sequence length="60" mass="7028">MWYWIVGVVLVILVAAGMWFDLGRRISGRSDKQRGQDPQLAEELRQVRWDIERGRDGWGV</sequence>
<dbReference type="EMBL" id="VJXR01000005">
    <property type="protein sequence ID" value="TRW46939.1"/>
    <property type="molecule type" value="Genomic_DNA"/>
</dbReference>
<evidence type="ECO:0000313" key="2">
    <source>
        <dbReference type="EMBL" id="TRW46939.1"/>
    </source>
</evidence>
<keyword evidence="1" id="KW-1133">Transmembrane helix</keyword>
<accession>A0A552WWH1</accession>
<keyword evidence="1" id="KW-0812">Transmembrane</keyword>
<reference evidence="2 3" key="1">
    <citation type="submission" date="2019-07" db="EMBL/GenBank/DDBJ databases">
        <title>Georgenia wutianyii sp. nov. and Georgenia *** sp. nov. isolated from plateau pika (Ochotona curzoniae) in the Qinghai-Tibet plateau of China.</title>
        <authorList>
            <person name="Tian Z."/>
        </authorList>
    </citation>
    <scope>NUCLEOTIDE SEQUENCE [LARGE SCALE GENOMIC DNA]</scope>
    <source>
        <strain evidence="2 3">Z446</strain>
    </source>
</reference>
<dbReference type="AlphaFoldDB" id="A0A552WWH1"/>
<gene>
    <name evidence="2" type="ORF">FJ693_02850</name>
</gene>
<dbReference type="Proteomes" id="UP000318693">
    <property type="component" value="Unassembled WGS sequence"/>
</dbReference>
<organism evidence="2 3">
    <name type="scientific">Georgenia yuyongxinii</name>
    <dbReference type="NCBI Taxonomy" id="2589797"/>
    <lineage>
        <taxon>Bacteria</taxon>
        <taxon>Bacillati</taxon>
        <taxon>Actinomycetota</taxon>
        <taxon>Actinomycetes</taxon>
        <taxon>Micrococcales</taxon>
        <taxon>Bogoriellaceae</taxon>
        <taxon>Georgenia</taxon>
    </lineage>
</organism>
<proteinExistence type="predicted"/>
<keyword evidence="1" id="KW-0472">Membrane</keyword>
<dbReference type="RefSeq" id="WP_143417029.1">
    <property type="nucleotide sequence ID" value="NZ_VJXR01000005.1"/>
</dbReference>
<evidence type="ECO:0000313" key="3">
    <source>
        <dbReference type="Proteomes" id="UP000318693"/>
    </source>
</evidence>